<keyword evidence="3" id="KW-1185">Reference proteome</keyword>
<evidence type="ECO:0000313" key="3">
    <source>
        <dbReference type="Proteomes" id="UP000821853"/>
    </source>
</evidence>
<sequence length="139" mass="15063">MHRKAQNPKRLLHSHSKWNATGDTREKQPWAHAARQPAGGASAHPTLEGASPDWAALHTEPARPLLTGEGAYHTANNTVEDTQSLGVPGMRSGQSIFGSRDGENTEPLLACAGQRKGRPGRSESACRFIVQSAVRRRRP</sequence>
<dbReference type="Proteomes" id="UP000821853">
    <property type="component" value="Chromosome 1"/>
</dbReference>
<name>A0A9J6FBV3_HAELO</name>
<dbReference type="EMBL" id="JABSTR010000001">
    <property type="protein sequence ID" value="KAH9360275.1"/>
    <property type="molecule type" value="Genomic_DNA"/>
</dbReference>
<reference evidence="2 3" key="1">
    <citation type="journal article" date="2020" name="Cell">
        <title>Large-Scale Comparative Analyses of Tick Genomes Elucidate Their Genetic Diversity and Vector Capacities.</title>
        <authorList>
            <consortium name="Tick Genome and Microbiome Consortium (TIGMIC)"/>
            <person name="Jia N."/>
            <person name="Wang J."/>
            <person name="Shi W."/>
            <person name="Du L."/>
            <person name="Sun Y."/>
            <person name="Zhan W."/>
            <person name="Jiang J.F."/>
            <person name="Wang Q."/>
            <person name="Zhang B."/>
            <person name="Ji P."/>
            <person name="Bell-Sakyi L."/>
            <person name="Cui X.M."/>
            <person name="Yuan T.T."/>
            <person name="Jiang B.G."/>
            <person name="Yang W.F."/>
            <person name="Lam T.T."/>
            <person name="Chang Q.C."/>
            <person name="Ding S.J."/>
            <person name="Wang X.J."/>
            <person name="Zhu J.G."/>
            <person name="Ruan X.D."/>
            <person name="Zhao L."/>
            <person name="Wei J.T."/>
            <person name="Ye R.Z."/>
            <person name="Que T.C."/>
            <person name="Du C.H."/>
            <person name="Zhou Y.H."/>
            <person name="Cheng J.X."/>
            <person name="Dai P.F."/>
            <person name="Guo W.B."/>
            <person name="Han X.H."/>
            <person name="Huang E.J."/>
            <person name="Li L.F."/>
            <person name="Wei W."/>
            <person name="Gao Y.C."/>
            <person name="Liu J.Z."/>
            <person name="Shao H.Z."/>
            <person name="Wang X."/>
            <person name="Wang C.C."/>
            <person name="Yang T.C."/>
            <person name="Huo Q.B."/>
            <person name="Li W."/>
            <person name="Chen H.Y."/>
            <person name="Chen S.E."/>
            <person name="Zhou L.G."/>
            <person name="Ni X.B."/>
            <person name="Tian J.H."/>
            <person name="Sheng Y."/>
            <person name="Liu T."/>
            <person name="Pan Y.S."/>
            <person name="Xia L.Y."/>
            <person name="Li J."/>
            <person name="Zhao F."/>
            <person name="Cao W.C."/>
        </authorList>
    </citation>
    <scope>NUCLEOTIDE SEQUENCE [LARGE SCALE GENOMIC DNA]</scope>
    <source>
        <strain evidence="2">HaeL-2018</strain>
    </source>
</reference>
<organism evidence="2 3">
    <name type="scientific">Haemaphysalis longicornis</name>
    <name type="common">Bush tick</name>
    <dbReference type="NCBI Taxonomy" id="44386"/>
    <lineage>
        <taxon>Eukaryota</taxon>
        <taxon>Metazoa</taxon>
        <taxon>Ecdysozoa</taxon>
        <taxon>Arthropoda</taxon>
        <taxon>Chelicerata</taxon>
        <taxon>Arachnida</taxon>
        <taxon>Acari</taxon>
        <taxon>Parasitiformes</taxon>
        <taxon>Ixodida</taxon>
        <taxon>Ixodoidea</taxon>
        <taxon>Ixodidae</taxon>
        <taxon>Haemaphysalinae</taxon>
        <taxon>Haemaphysalis</taxon>
    </lineage>
</organism>
<feature type="compositionally biased region" description="Polar residues" evidence="1">
    <location>
        <begin position="74"/>
        <end position="85"/>
    </location>
</feature>
<feature type="region of interest" description="Disordered" evidence="1">
    <location>
        <begin position="1"/>
        <end position="58"/>
    </location>
</feature>
<gene>
    <name evidence="2" type="ORF">HPB48_005727</name>
</gene>
<comment type="caution">
    <text evidence="2">The sequence shown here is derived from an EMBL/GenBank/DDBJ whole genome shotgun (WGS) entry which is preliminary data.</text>
</comment>
<feature type="compositionally biased region" description="Basic residues" evidence="1">
    <location>
        <begin position="1"/>
        <end position="16"/>
    </location>
</feature>
<proteinExistence type="predicted"/>
<dbReference type="VEuPathDB" id="VectorBase:HLOH_064633"/>
<accession>A0A9J6FBV3</accession>
<evidence type="ECO:0000313" key="2">
    <source>
        <dbReference type="EMBL" id="KAH9360275.1"/>
    </source>
</evidence>
<evidence type="ECO:0000256" key="1">
    <source>
        <dbReference type="SAM" id="MobiDB-lite"/>
    </source>
</evidence>
<protein>
    <submittedName>
        <fullName evidence="2">Uncharacterized protein</fullName>
    </submittedName>
</protein>
<dbReference type="AlphaFoldDB" id="A0A9J6FBV3"/>
<feature type="region of interest" description="Disordered" evidence="1">
    <location>
        <begin position="74"/>
        <end position="124"/>
    </location>
</feature>